<keyword evidence="2 4" id="KW-0012">Acyltransferase</keyword>
<sequence length="166" mass="18562">MDVNVRQASLEDLDDVVRIEKICFPRSEAATRESFEGRLKAFPESFFVAELDGKMLGFINGSVIEGEIIRDEFYSDISFHNPAGDYQSVFGLDVLPEYRGKGIAATLMQGMIEAARKAGRKGVTLCCKEKKISYYEKFGFVAIGKSDSQHGNAVWYDMVLPLINND</sequence>
<reference evidence="4 5" key="1">
    <citation type="submission" date="2016-02" db="EMBL/GenBank/DDBJ databases">
        <authorList>
            <person name="Wen L."/>
            <person name="He K."/>
            <person name="Yang H."/>
        </authorList>
    </citation>
    <scope>NUCLEOTIDE SEQUENCE [LARGE SCALE GENOMIC DNA]</scope>
    <source>
        <strain evidence="4">Trichococcus palustris</strain>
    </source>
</reference>
<evidence type="ECO:0000259" key="3">
    <source>
        <dbReference type="PROSITE" id="PS51186"/>
    </source>
</evidence>
<dbReference type="InterPro" id="IPR000182">
    <property type="entry name" value="GNAT_dom"/>
</dbReference>
<dbReference type="InterPro" id="IPR051635">
    <property type="entry name" value="SNAT-like"/>
</dbReference>
<evidence type="ECO:0000313" key="4">
    <source>
        <dbReference type="EMBL" id="CZQ82135.1"/>
    </source>
</evidence>
<dbReference type="PROSITE" id="PS51186">
    <property type="entry name" value="GNAT"/>
    <property type="match status" value="1"/>
</dbReference>
<dbReference type="EMBL" id="FJNE01000001">
    <property type="protein sequence ID" value="CZQ82135.1"/>
    <property type="molecule type" value="Genomic_DNA"/>
</dbReference>
<dbReference type="GO" id="GO:0008080">
    <property type="term" value="F:N-acetyltransferase activity"/>
    <property type="evidence" value="ECO:0007669"/>
    <property type="project" value="UniProtKB-ARBA"/>
</dbReference>
<dbReference type="SUPFAM" id="SSF55729">
    <property type="entry name" value="Acyl-CoA N-acyltransferases (Nat)"/>
    <property type="match status" value="1"/>
</dbReference>
<proteinExistence type="predicted"/>
<evidence type="ECO:0000313" key="5">
    <source>
        <dbReference type="Proteomes" id="UP000242754"/>
    </source>
</evidence>
<dbReference type="CDD" id="cd04301">
    <property type="entry name" value="NAT_SF"/>
    <property type="match status" value="1"/>
</dbReference>
<gene>
    <name evidence="4" type="ORF">Tpal_284</name>
</gene>
<dbReference type="Proteomes" id="UP000242754">
    <property type="component" value="Unassembled WGS sequence"/>
</dbReference>
<keyword evidence="5" id="KW-1185">Reference proteome</keyword>
<keyword evidence="1 4" id="KW-0808">Transferase</keyword>
<organism evidence="4 5">
    <name type="scientific">Trichococcus palustris</name>
    <dbReference type="NCBI Taxonomy" id="140314"/>
    <lineage>
        <taxon>Bacteria</taxon>
        <taxon>Bacillati</taxon>
        <taxon>Bacillota</taxon>
        <taxon>Bacilli</taxon>
        <taxon>Lactobacillales</taxon>
        <taxon>Carnobacteriaceae</taxon>
        <taxon>Trichococcus</taxon>
    </lineage>
</organism>
<accession>A0A143Y860</accession>
<dbReference type="RefSeq" id="WP_087030317.1">
    <property type="nucleotide sequence ID" value="NZ_FJNE01000001.1"/>
</dbReference>
<protein>
    <submittedName>
        <fullName evidence="4">Acyl-coa n-acyltransferase</fullName>
    </submittedName>
</protein>
<dbReference type="STRING" id="140314.SAMN04488076_1027"/>
<dbReference type="InterPro" id="IPR016181">
    <property type="entry name" value="Acyl_CoA_acyltransferase"/>
</dbReference>
<dbReference type="PANTHER" id="PTHR10908:SF0">
    <property type="entry name" value="SEROTONIN N-ACETYLTRANSFERASE"/>
    <property type="match status" value="1"/>
</dbReference>
<evidence type="ECO:0000256" key="2">
    <source>
        <dbReference type="ARBA" id="ARBA00023315"/>
    </source>
</evidence>
<feature type="domain" description="N-acetyltransferase" evidence="3">
    <location>
        <begin position="3"/>
        <end position="161"/>
    </location>
</feature>
<dbReference type="Gene3D" id="3.40.630.30">
    <property type="match status" value="1"/>
</dbReference>
<dbReference type="OrthoDB" id="9800962at2"/>
<name>A0A143Y860_9LACT</name>
<evidence type="ECO:0000256" key="1">
    <source>
        <dbReference type="ARBA" id="ARBA00022679"/>
    </source>
</evidence>
<dbReference type="PANTHER" id="PTHR10908">
    <property type="entry name" value="SEROTONIN N-ACETYLTRANSFERASE"/>
    <property type="match status" value="1"/>
</dbReference>
<dbReference type="Pfam" id="PF00583">
    <property type="entry name" value="Acetyltransf_1"/>
    <property type="match status" value="1"/>
</dbReference>
<dbReference type="AlphaFoldDB" id="A0A143Y860"/>